<dbReference type="CDD" id="cd00136">
    <property type="entry name" value="PDZ_canonical"/>
    <property type="match status" value="1"/>
</dbReference>
<dbReference type="AlphaFoldDB" id="I0IMQ6"/>
<dbReference type="RefSeq" id="WP_014449046.1">
    <property type="nucleotide sequence ID" value="NC_017094.1"/>
</dbReference>
<dbReference type="InterPro" id="IPR058240">
    <property type="entry name" value="rSAM_sf"/>
</dbReference>
<name>I0IMQ6_LEPFC</name>
<dbReference type="InterPro" id="IPR007549">
    <property type="entry name" value="DUF512"/>
</dbReference>
<organism evidence="2 3">
    <name type="scientific">Leptospirillum ferrooxidans (strain C2-3)</name>
    <dbReference type="NCBI Taxonomy" id="1162668"/>
    <lineage>
        <taxon>Bacteria</taxon>
        <taxon>Pseudomonadati</taxon>
        <taxon>Nitrospirota</taxon>
        <taxon>Nitrospiria</taxon>
        <taxon>Nitrospirales</taxon>
        <taxon>Nitrospiraceae</taxon>
        <taxon>Leptospirillum</taxon>
    </lineage>
</organism>
<dbReference type="Gene3D" id="3.20.20.70">
    <property type="entry name" value="Aldolase class I"/>
    <property type="match status" value="1"/>
</dbReference>
<protein>
    <recommendedName>
        <fullName evidence="1">PDZ domain-containing protein</fullName>
    </recommendedName>
</protein>
<dbReference type="Pfam" id="PF17820">
    <property type="entry name" value="PDZ_6"/>
    <property type="match status" value="1"/>
</dbReference>
<dbReference type="SUPFAM" id="SSF102114">
    <property type="entry name" value="Radical SAM enzymes"/>
    <property type="match status" value="1"/>
</dbReference>
<dbReference type="Pfam" id="PF04459">
    <property type="entry name" value="DUF512"/>
    <property type="match status" value="1"/>
</dbReference>
<dbReference type="STRING" id="1162668.LFE_0845"/>
<dbReference type="eggNOG" id="COG1625">
    <property type="taxonomic scope" value="Bacteria"/>
</dbReference>
<dbReference type="OrthoDB" id="9774724at2"/>
<gene>
    <name evidence="2" type="ordered locus">LFE_0845</name>
</gene>
<dbReference type="InterPro" id="IPR001478">
    <property type="entry name" value="PDZ"/>
</dbReference>
<evidence type="ECO:0000313" key="2">
    <source>
        <dbReference type="EMBL" id="BAM06555.1"/>
    </source>
</evidence>
<evidence type="ECO:0000259" key="1">
    <source>
        <dbReference type="PROSITE" id="PS50106"/>
    </source>
</evidence>
<reference evidence="3" key="2">
    <citation type="submission" date="2012-03" db="EMBL/GenBank/DDBJ databases">
        <title>The complete genome sequence of the pioneer microbe on fresh volcanic deposit, Leptospirillum ferrooxidans strain C2-3.</title>
        <authorList>
            <person name="Fujimura R."/>
            <person name="Sato Y."/>
            <person name="Nishizawa T."/>
            <person name="Nanba K."/>
            <person name="Oshima K."/>
            <person name="Hattori M."/>
            <person name="Kamijo T."/>
            <person name="Ohta H."/>
        </authorList>
    </citation>
    <scope>NUCLEOTIDE SEQUENCE [LARGE SCALE GENOMIC DNA]</scope>
    <source>
        <strain evidence="3">C2-3</strain>
    </source>
</reference>
<reference evidence="2 3" key="1">
    <citation type="journal article" date="2012" name="J. Bacteriol.">
        <title>Complete Genome Sequence of Leptospirillum ferrooxidans Strain C2-3, Isolated from a Fresh Volcanic Ash Deposit on the Island of Miyake, Japan.</title>
        <authorList>
            <person name="Fujimura R."/>
            <person name="Sato Y."/>
            <person name="Nishizawa T."/>
            <person name="Oshima K."/>
            <person name="Kim S.-W."/>
            <person name="Hattori M."/>
            <person name="Kamijo T."/>
            <person name="Ohta H."/>
        </authorList>
    </citation>
    <scope>NUCLEOTIDE SEQUENCE [LARGE SCALE GENOMIC DNA]</scope>
    <source>
        <strain evidence="2 3">C2-3</strain>
    </source>
</reference>
<dbReference type="EMBL" id="AP012342">
    <property type="protein sequence ID" value="BAM06555.1"/>
    <property type="molecule type" value="Genomic_DNA"/>
</dbReference>
<dbReference type="Proteomes" id="UP000007382">
    <property type="component" value="Chromosome"/>
</dbReference>
<dbReference type="SUPFAM" id="SSF50156">
    <property type="entry name" value="PDZ domain-like"/>
    <property type="match status" value="1"/>
</dbReference>
<dbReference type="PATRIC" id="fig|1162668.3.peg.990"/>
<dbReference type="InterPro" id="IPR013785">
    <property type="entry name" value="Aldolase_TIM"/>
</dbReference>
<keyword evidence="3" id="KW-1185">Reference proteome</keyword>
<dbReference type="InterPro" id="IPR041489">
    <property type="entry name" value="PDZ_6"/>
</dbReference>
<accession>I0IMQ6</accession>
<feature type="domain" description="PDZ" evidence="1">
    <location>
        <begin position="1"/>
        <end position="38"/>
    </location>
</feature>
<evidence type="ECO:0000313" key="3">
    <source>
        <dbReference type="Proteomes" id="UP000007382"/>
    </source>
</evidence>
<dbReference type="InterPro" id="IPR036034">
    <property type="entry name" value="PDZ_sf"/>
</dbReference>
<dbReference type="KEGG" id="lfc:LFE_0845"/>
<proteinExistence type="predicted"/>
<dbReference type="Gene3D" id="2.30.42.10">
    <property type="match status" value="1"/>
</dbReference>
<sequence length="461" mass="51887">MGQGVVIREVIEGSLGEQLGMLSGDRLISINGQPVRDLIDIEFYQAESEVFMVWENIRGERQEFALDKDPDESLGLVADPPAIKRCPNKCDFCFVDQMPQGQRKTLYIRDEDYRYSFLYGNFITLTNLSEKDFQRVIEQRLSPLYISVHATDPDVRKILLRNDHAPNILDMIDKLIAGGIRLNTQIVLMPGVNDGDILDRSIKDLSSRYPGVNSLAVVPVGLTNHRDNLPSVRSIDMSYARKALRKITQVQQEMNERLGDPFIFPADEWYILAEKKFPSVSRYGTLPQIGNGVGMVPLFESEWKRWIRRLKSQETLSPPLPWVLVTGKAFSEVLRSLISLLEERLPSWRGAFEVCEVENQLFGPSVTVAGLLAAGDIISGVQKYLSCRTDKMLPISGVLIPDVVLKSDSEVFLDDGCLDDVRNGLGVTVYQVPSDARGFSNWIAQMMQSPESSWQPMVLSL</sequence>
<dbReference type="PROSITE" id="PS50106">
    <property type="entry name" value="PDZ"/>
    <property type="match status" value="1"/>
</dbReference>
<dbReference type="Pfam" id="PF19238">
    <property type="entry name" value="Radical_SAM_2"/>
    <property type="match status" value="1"/>
</dbReference>
<dbReference type="HOGENOM" id="CLU_037396_0_0_0"/>
<dbReference type="InterPro" id="IPR045375">
    <property type="entry name" value="Put_radical_SAM-like_N"/>
</dbReference>